<name>A0A3P6TTK0_DIBLA</name>
<dbReference type="OrthoDB" id="10016069at2759"/>
<dbReference type="Proteomes" id="UP000281553">
    <property type="component" value="Unassembled WGS sequence"/>
</dbReference>
<evidence type="ECO:0000259" key="14">
    <source>
        <dbReference type="Pfam" id="PF13733"/>
    </source>
</evidence>
<dbReference type="PROSITE" id="PS51257">
    <property type="entry name" value="PROKAR_LIPOPROTEIN"/>
    <property type="match status" value="1"/>
</dbReference>
<gene>
    <name evidence="15" type="ORF">DILT_LOCUS4309</name>
</gene>
<accession>A0A3P6TTK0</accession>
<evidence type="ECO:0000256" key="7">
    <source>
        <dbReference type="ARBA" id="ARBA00022968"/>
    </source>
</evidence>
<proteinExistence type="inferred from homology"/>
<dbReference type="PANTHER" id="PTHR19300:SF57">
    <property type="entry name" value="BETA-1,4-N-ACETYLGALACTOSAMINYLTRANSFERASE"/>
    <property type="match status" value="1"/>
</dbReference>
<dbReference type="UniPathway" id="UPA00378"/>
<dbReference type="InterPro" id="IPR003859">
    <property type="entry name" value="Galactosyl_T"/>
</dbReference>
<evidence type="ECO:0000256" key="12">
    <source>
        <dbReference type="SAM" id="MobiDB-lite"/>
    </source>
</evidence>
<evidence type="ECO:0000256" key="6">
    <source>
        <dbReference type="ARBA" id="ARBA00022692"/>
    </source>
</evidence>
<evidence type="ECO:0000256" key="5">
    <source>
        <dbReference type="ARBA" id="ARBA00022679"/>
    </source>
</evidence>
<dbReference type="GO" id="GO:0016020">
    <property type="term" value="C:membrane"/>
    <property type="evidence" value="ECO:0007669"/>
    <property type="project" value="UniProtKB-SubCell"/>
</dbReference>
<evidence type="ECO:0000256" key="1">
    <source>
        <dbReference type="ARBA" id="ARBA00004606"/>
    </source>
</evidence>
<keyword evidence="16" id="KW-1185">Reference proteome</keyword>
<evidence type="ECO:0000256" key="2">
    <source>
        <dbReference type="ARBA" id="ARBA00004922"/>
    </source>
</evidence>
<evidence type="ECO:0000256" key="11">
    <source>
        <dbReference type="RuleBase" id="RU368121"/>
    </source>
</evidence>
<keyword evidence="5 11" id="KW-0808">Transferase</keyword>
<dbReference type="InterPro" id="IPR029044">
    <property type="entry name" value="Nucleotide-diphossugar_trans"/>
</dbReference>
<dbReference type="InterPro" id="IPR027791">
    <property type="entry name" value="Galactosyl_T_C"/>
</dbReference>
<dbReference type="EC" id="2.4.1.-" evidence="11"/>
<dbReference type="InterPro" id="IPR027995">
    <property type="entry name" value="Galactosyl_T_N"/>
</dbReference>
<feature type="region of interest" description="Disordered" evidence="12">
    <location>
        <begin position="279"/>
        <end position="307"/>
    </location>
</feature>
<keyword evidence="4 11" id="KW-0328">Glycosyltransferase</keyword>
<comment type="pathway">
    <text evidence="2 11">Protein modification; protein glycosylation.</text>
</comment>
<dbReference type="Gene3D" id="3.90.550.10">
    <property type="entry name" value="Spore Coat Polysaccharide Biosynthesis Protein SpsA, Chain A"/>
    <property type="match status" value="1"/>
</dbReference>
<evidence type="ECO:0000256" key="10">
    <source>
        <dbReference type="ARBA" id="ARBA00023180"/>
    </source>
</evidence>
<comment type="similarity">
    <text evidence="3 11">Belongs to the glycosyltransferase 7 family.</text>
</comment>
<dbReference type="GO" id="GO:0005794">
    <property type="term" value="C:Golgi apparatus"/>
    <property type="evidence" value="ECO:0007669"/>
    <property type="project" value="TreeGrafter"/>
</dbReference>
<dbReference type="GO" id="GO:0005975">
    <property type="term" value="P:carbohydrate metabolic process"/>
    <property type="evidence" value="ECO:0007669"/>
    <property type="project" value="InterPro"/>
</dbReference>
<keyword evidence="6" id="KW-0812">Transmembrane</keyword>
<keyword evidence="10 11" id="KW-0325">Glycoprotein</keyword>
<dbReference type="SUPFAM" id="SSF53448">
    <property type="entry name" value="Nucleotide-diphospho-sugar transferases"/>
    <property type="match status" value="1"/>
</dbReference>
<feature type="domain" description="Galactosyltransferase C-terminal" evidence="13">
    <location>
        <begin position="203"/>
        <end position="278"/>
    </location>
</feature>
<dbReference type="EMBL" id="UYRU01045248">
    <property type="protein sequence ID" value="VDK89047.1"/>
    <property type="molecule type" value="Genomic_DNA"/>
</dbReference>
<protein>
    <recommendedName>
        <fullName evidence="11">Beta-1,4-galactosyltransferase</fullName>
        <ecNumber evidence="11">2.4.1.-</ecNumber>
    </recommendedName>
</protein>
<comment type="function">
    <text evidence="11">Catalyses the transfer of galactose onto proteins or lipids.</text>
</comment>
<dbReference type="AlphaFoldDB" id="A0A3P6TTK0"/>
<evidence type="ECO:0000256" key="4">
    <source>
        <dbReference type="ARBA" id="ARBA00022676"/>
    </source>
</evidence>
<reference evidence="15 16" key="1">
    <citation type="submission" date="2018-11" db="EMBL/GenBank/DDBJ databases">
        <authorList>
            <consortium name="Pathogen Informatics"/>
        </authorList>
    </citation>
    <scope>NUCLEOTIDE SEQUENCE [LARGE SCALE GENOMIC DNA]</scope>
</reference>
<evidence type="ECO:0000313" key="16">
    <source>
        <dbReference type="Proteomes" id="UP000281553"/>
    </source>
</evidence>
<evidence type="ECO:0000313" key="15">
    <source>
        <dbReference type="EMBL" id="VDK89047.1"/>
    </source>
</evidence>
<evidence type="ECO:0000256" key="3">
    <source>
        <dbReference type="ARBA" id="ARBA00005735"/>
    </source>
</evidence>
<dbReference type="GO" id="GO:0008378">
    <property type="term" value="F:galactosyltransferase activity"/>
    <property type="evidence" value="ECO:0007669"/>
    <property type="project" value="TreeGrafter"/>
</dbReference>
<dbReference type="PANTHER" id="PTHR19300">
    <property type="entry name" value="BETA-1,4-GALACTOSYLTRANSFERASE"/>
    <property type="match status" value="1"/>
</dbReference>
<keyword evidence="7 11" id="KW-0735">Signal-anchor</keyword>
<dbReference type="Pfam" id="PF02709">
    <property type="entry name" value="Glyco_transf_7C"/>
    <property type="match status" value="1"/>
</dbReference>
<comment type="subcellular location">
    <subcellularLocation>
        <location evidence="1">Membrane</location>
        <topology evidence="1">Single-pass type II membrane protein</topology>
    </subcellularLocation>
</comment>
<organism evidence="15 16">
    <name type="scientific">Dibothriocephalus latus</name>
    <name type="common">Fish tapeworm</name>
    <name type="synonym">Diphyllobothrium latum</name>
    <dbReference type="NCBI Taxonomy" id="60516"/>
    <lineage>
        <taxon>Eukaryota</taxon>
        <taxon>Metazoa</taxon>
        <taxon>Spiralia</taxon>
        <taxon>Lophotrochozoa</taxon>
        <taxon>Platyhelminthes</taxon>
        <taxon>Cestoda</taxon>
        <taxon>Eucestoda</taxon>
        <taxon>Diphyllobothriidea</taxon>
        <taxon>Diphyllobothriidae</taxon>
        <taxon>Dibothriocephalus</taxon>
    </lineage>
</organism>
<feature type="domain" description="Galactosyltransferase N-terminal" evidence="14">
    <location>
        <begin position="82"/>
        <end position="198"/>
    </location>
</feature>
<evidence type="ECO:0000256" key="8">
    <source>
        <dbReference type="ARBA" id="ARBA00022989"/>
    </source>
</evidence>
<sequence>MAGGMKKGKIVALITVVAISCTLLRTYLRQPADNQLTYPLTFEEVGRLNISLENLDYGQLAANWGLPEDQATWHNDSNFTDVSYTLERSRHDNNSSNAVAVWNPINCEQPETLAIVIPFRDRYQNLSVFLNHMHPLLRHQRRRYSIFVIDQIAPHTFNRAALFNIGFLEASKRANFSCFIFHDVDLLPEDDRMVYACEDQPLHMSATIDKFNYKLFYSTSFGGAVALRKKHFEETLGFANTYFGWGCEDDDMSRRLQFAGLKLTRRNFTIARYTMMKHGKEKGNQENPKRQVVGESTYTRQGKPFFG</sequence>
<dbReference type="Pfam" id="PF13733">
    <property type="entry name" value="Glyco_transf_7N"/>
    <property type="match status" value="1"/>
</dbReference>
<evidence type="ECO:0000259" key="13">
    <source>
        <dbReference type="Pfam" id="PF02709"/>
    </source>
</evidence>
<dbReference type="PRINTS" id="PR02050">
    <property type="entry name" value="B14GALTRFASE"/>
</dbReference>
<evidence type="ECO:0000256" key="9">
    <source>
        <dbReference type="ARBA" id="ARBA00023136"/>
    </source>
</evidence>
<keyword evidence="9" id="KW-0472">Membrane</keyword>
<keyword evidence="8" id="KW-1133">Transmembrane helix</keyword>